<organism evidence="1">
    <name type="scientific">Darwinula stevensoni</name>
    <dbReference type="NCBI Taxonomy" id="69355"/>
    <lineage>
        <taxon>Eukaryota</taxon>
        <taxon>Metazoa</taxon>
        <taxon>Ecdysozoa</taxon>
        <taxon>Arthropoda</taxon>
        <taxon>Crustacea</taxon>
        <taxon>Oligostraca</taxon>
        <taxon>Ostracoda</taxon>
        <taxon>Podocopa</taxon>
        <taxon>Podocopida</taxon>
        <taxon>Darwinulocopina</taxon>
        <taxon>Darwinuloidea</taxon>
        <taxon>Darwinulidae</taxon>
        <taxon>Darwinula</taxon>
    </lineage>
</organism>
<sequence length="111" mass="12352">SCCASPFVQKLLEGDDPRETLLKVQRGAEVFRRPIVLMGEKLSGTFLPQGENDNKDLQCLLLFAHGDLQHVTIRPVVPERSKGSCTGERGESKVNNSLERNRTLVFLMDIG</sequence>
<keyword evidence="2" id="KW-1185">Reference proteome</keyword>
<protein>
    <submittedName>
        <fullName evidence="1">Uncharacterized protein</fullName>
    </submittedName>
</protein>
<gene>
    <name evidence="1" type="ORF">DSTB1V02_LOCUS12350</name>
</gene>
<dbReference type="EMBL" id="LR904113">
    <property type="protein sequence ID" value="CAD7252592.1"/>
    <property type="molecule type" value="Genomic_DNA"/>
</dbReference>
<evidence type="ECO:0000313" key="1">
    <source>
        <dbReference type="EMBL" id="CAD7252592.1"/>
    </source>
</evidence>
<accession>A0A7R9FS70</accession>
<proteinExistence type="predicted"/>
<dbReference type="AlphaFoldDB" id="A0A7R9FS70"/>
<dbReference type="Proteomes" id="UP000677054">
    <property type="component" value="Unassembled WGS sequence"/>
</dbReference>
<name>A0A7R9FS70_9CRUS</name>
<dbReference type="EMBL" id="CAJPEV010004596">
    <property type="protein sequence ID" value="CAG0902056.1"/>
    <property type="molecule type" value="Genomic_DNA"/>
</dbReference>
<evidence type="ECO:0000313" key="2">
    <source>
        <dbReference type="Proteomes" id="UP000677054"/>
    </source>
</evidence>
<feature type="non-terminal residue" evidence="1">
    <location>
        <position position="111"/>
    </location>
</feature>
<reference evidence="1" key="1">
    <citation type="submission" date="2020-11" db="EMBL/GenBank/DDBJ databases">
        <authorList>
            <person name="Tran Van P."/>
        </authorList>
    </citation>
    <scope>NUCLEOTIDE SEQUENCE</scope>
</reference>